<feature type="domain" description="YdhG-like" evidence="1">
    <location>
        <begin position="25"/>
        <end position="131"/>
    </location>
</feature>
<comment type="caution">
    <text evidence="2">The sequence shown here is derived from an EMBL/GenBank/DDBJ whole genome shotgun (WGS) entry which is preliminary data.</text>
</comment>
<dbReference type="Proteomes" id="UP000264589">
    <property type="component" value="Unassembled WGS sequence"/>
</dbReference>
<dbReference type="RefSeq" id="WP_116393009.1">
    <property type="nucleotide sequence ID" value="NZ_QUQO01000001.1"/>
</dbReference>
<sequence>MTTTIGVSPPEPVREKFSSYAPALRPVLLRLRDLIFATAAETQGVGPLTETLKWGEPSYLTESSRSGTTLRLAPSKDGEGASLFVNCRTTLVDEWRTRYGDELTFIGTRELRLDPASPFPEEILRQCIGMALTYHLRKSAS</sequence>
<dbReference type="OrthoDB" id="328972at2"/>
<dbReference type="Pfam" id="PF08818">
    <property type="entry name" value="DUF1801"/>
    <property type="match status" value="1"/>
</dbReference>
<gene>
    <name evidence="2" type="ORF">DX908_06385</name>
</gene>
<dbReference type="AlphaFoldDB" id="A0A371RLR9"/>
<dbReference type="InParanoid" id="A0A371RLR9"/>
<accession>A0A371RLR9</accession>
<proteinExistence type="predicted"/>
<reference evidence="2 3" key="1">
    <citation type="submission" date="2018-08" db="EMBL/GenBank/DDBJ databases">
        <title>Parvularcula sp. SM1705, isolated from surface water of the South Sea China.</title>
        <authorList>
            <person name="Sun L."/>
        </authorList>
    </citation>
    <scope>NUCLEOTIDE SEQUENCE [LARGE SCALE GENOMIC DNA]</scope>
    <source>
        <strain evidence="2 3">SM1705</strain>
    </source>
</reference>
<evidence type="ECO:0000259" key="1">
    <source>
        <dbReference type="Pfam" id="PF08818"/>
    </source>
</evidence>
<dbReference type="EMBL" id="QUQO01000001">
    <property type="protein sequence ID" value="RFB06374.1"/>
    <property type="molecule type" value="Genomic_DNA"/>
</dbReference>
<evidence type="ECO:0000313" key="3">
    <source>
        <dbReference type="Proteomes" id="UP000264589"/>
    </source>
</evidence>
<protein>
    <submittedName>
        <fullName evidence="2">DUF1801 domain-containing protein</fullName>
    </submittedName>
</protein>
<keyword evidence="3" id="KW-1185">Reference proteome</keyword>
<organism evidence="2 3">
    <name type="scientific">Parvularcula marina</name>
    <dbReference type="NCBI Taxonomy" id="2292771"/>
    <lineage>
        <taxon>Bacteria</taxon>
        <taxon>Pseudomonadati</taxon>
        <taxon>Pseudomonadota</taxon>
        <taxon>Alphaproteobacteria</taxon>
        <taxon>Parvularculales</taxon>
        <taxon>Parvularculaceae</taxon>
        <taxon>Parvularcula</taxon>
    </lineage>
</organism>
<name>A0A371RLR9_9PROT</name>
<dbReference type="SUPFAM" id="SSF159888">
    <property type="entry name" value="YdhG-like"/>
    <property type="match status" value="1"/>
</dbReference>
<dbReference type="InterPro" id="IPR014922">
    <property type="entry name" value="YdhG-like"/>
</dbReference>
<evidence type="ECO:0000313" key="2">
    <source>
        <dbReference type="EMBL" id="RFB06374.1"/>
    </source>
</evidence>